<dbReference type="OrthoDB" id="10253607at2759"/>
<gene>
    <name evidence="1" type="ORF">NTEN_LOCUS15673</name>
</gene>
<sequence length="399" mass="45227">MSTCKNKEVETLIKNQFILTQEQLEGFPLMNRLMEHELHEIKSFTLFDNENGIGLIYVTKDDEVFGVGANGKYNLLGVSGHFYKCERVERPVRIEGLCGKEIVSISMGCTIGAAIDATGRVYTWGKELFVLDDIRFPSCESSREIQLISCGHAFLALLGKNGNVRLSGDGMIWKEQEPVVHLSCGHYHMAMLGVSGNVYTWGQNRYSQRSCRRYSRFQDERTVTKIVFDHPCSSVSCGLFSTYFLTNSGELWACHLNVKSNQNRVAVPEKVDIKEKVVKLLTASKNSQYCSYMAVTENDNLWIWDWKNQGTPRLSHVENIAGICKASIPHNVMFQVKIVPKNDVFVKPLSKLILEKLEIVKRLCDEVRKDCHDLEAVVEDSLCVYSYQSMGCMSLDESK</sequence>
<organism evidence="1 2">
    <name type="scientific">Nesidiocoris tenuis</name>
    <dbReference type="NCBI Taxonomy" id="355587"/>
    <lineage>
        <taxon>Eukaryota</taxon>
        <taxon>Metazoa</taxon>
        <taxon>Ecdysozoa</taxon>
        <taxon>Arthropoda</taxon>
        <taxon>Hexapoda</taxon>
        <taxon>Insecta</taxon>
        <taxon>Pterygota</taxon>
        <taxon>Neoptera</taxon>
        <taxon>Paraneoptera</taxon>
        <taxon>Hemiptera</taxon>
        <taxon>Heteroptera</taxon>
        <taxon>Panheteroptera</taxon>
        <taxon>Cimicomorpha</taxon>
        <taxon>Miridae</taxon>
        <taxon>Dicyphina</taxon>
        <taxon>Nesidiocoris</taxon>
    </lineage>
</organism>
<dbReference type="PANTHER" id="PTHR45982:SF1">
    <property type="entry name" value="REGULATOR OF CHROMOSOME CONDENSATION"/>
    <property type="match status" value="1"/>
</dbReference>
<protein>
    <submittedName>
        <fullName evidence="1">Uncharacterized protein</fullName>
    </submittedName>
</protein>
<reference evidence="1 2" key="1">
    <citation type="submission" date="2020-02" db="EMBL/GenBank/DDBJ databases">
        <authorList>
            <person name="Ferguson B K."/>
        </authorList>
    </citation>
    <scope>NUCLEOTIDE SEQUENCE [LARGE SCALE GENOMIC DNA]</scope>
</reference>
<dbReference type="Gene3D" id="2.130.10.30">
    <property type="entry name" value="Regulator of chromosome condensation 1/beta-lactamase-inhibitor protein II"/>
    <property type="match status" value="2"/>
</dbReference>
<dbReference type="PANTHER" id="PTHR45982">
    <property type="entry name" value="REGULATOR OF CHROMOSOME CONDENSATION"/>
    <property type="match status" value="1"/>
</dbReference>
<dbReference type="InterPro" id="IPR009091">
    <property type="entry name" value="RCC1/BLIP-II"/>
</dbReference>
<accession>A0A6H5H1Y8</accession>
<dbReference type="EMBL" id="CADCXU010023080">
    <property type="protein sequence ID" value="CAB0010641.1"/>
    <property type="molecule type" value="Genomic_DNA"/>
</dbReference>
<evidence type="ECO:0000313" key="1">
    <source>
        <dbReference type="EMBL" id="CAB0010641.1"/>
    </source>
</evidence>
<dbReference type="AlphaFoldDB" id="A0A6H5H1Y8"/>
<dbReference type="Pfam" id="PF13540">
    <property type="entry name" value="RCC1_2"/>
    <property type="match status" value="1"/>
</dbReference>
<dbReference type="InterPro" id="IPR051553">
    <property type="entry name" value="Ran_GTPase-activating"/>
</dbReference>
<keyword evidence="2" id="KW-1185">Reference proteome</keyword>
<proteinExistence type="predicted"/>
<dbReference type="Proteomes" id="UP000479000">
    <property type="component" value="Unassembled WGS sequence"/>
</dbReference>
<name>A0A6H5H1Y8_9HEMI</name>
<evidence type="ECO:0000313" key="2">
    <source>
        <dbReference type="Proteomes" id="UP000479000"/>
    </source>
</evidence>
<dbReference type="SUPFAM" id="SSF50985">
    <property type="entry name" value="RCC1/BLIP-II"/>
    <property type="match status" value="1"/>
</dbReference>